<proteinExistence type="predicted"/>
<evidence type="ECO:0000313" key="2">
    <source>
        <dbReference type="Proteomes" id="UP000217780"/>
    </source>
</evidence>
<accession>A0A2A2T4L5</accession>
<organism evidence="1 2">
    <name type="scientific">Vandammella animalimorsus</name>
    <dbReference type="NCBI Taxonomy" id="2029117"/>
    <lineage>
        <taxon>Bacteria</taxon>
        <taxon>Pseudomonadati</taxon>
        <taxon>Pseudomonadota</taxon>
        <taxon>Betaproteobacteria</taxon>
        <taxon>Burkholderiales</taxon>
        <taxon>Comamonadaceae</taxon>
        <taxon>Vandammella</taxon>
    </lineage>
</organism>
<reference evidence="1 2" key="1">
    <citation type="submission" date="2017-08" db="EMBL/GenBank/DDBJ databases">
        <title>WGS of Clinical strains of the CDC Group NO-1 linked to zoonotic infections in humans.</title>
        <authorList>
            <person name="Bernier A.-M."/>
            <person name="Bernard K."/>
        </authorList>
    </citation>
    <scope>NUCLEOTIDE SEQUENCE [LARGE SCALE GENOMIC DNA]</scope>
    <source>
        <strain evidence="1 2">NML91-0035</strain>
    </source>
</reference>
<dbReference type="GO" id="GO:0003677">
    <property type="term" value="F:DNA binding"/>
    <property type="evidence" value="ECO:0007669"/>
    <property type="project" value="InterPro"/>
</dbReference>
<dbReference type="Gene3D" id="1.10.260.40">
    <property type="entry name" value="lambda repressor-like DNA-binding domains"/>
    <property type="match status" value="1"/>
</dbReference>
<dbReference type="AlphaFoldDB" id="A0A2A2T4L5"/>
<dbReference type="EMBL" id="NTBI01000007">
    <property type="protein sequence ID" value="PAX16492.1"/>
    <property type="molecule type" value="Genomic_DNA"/>
</dbReference>
<gene>
    <name evidence="1" type="ORF">CLI92_09185</name>
</gene>
<evidence type="ECO:0000313" key="1">
    <source>
        <dbReference type="EMBL" id="PAX16492.1"/>
    </source>
</evidence>
<name>A0A2A2T4L5_9BURK</name>
<dbReference type="SUPFAM" id="SSF47413">
    <property type="entry name" value="lambda repressor-like DNA-binding domains"/>
    <property type="match status" value="1"/>
</dbReference>
<dbReference type="Proteomes" id="UP000217780">
    <property type="component" value="Unassembled WGS sequence"/>
</dbReference>
<protein>
    <submittedName>
        <fullName evidence="1">Uncharacterized protein</fullName>
    </submittedName>
</protein>
<dbReference type="InterPro" id="IPR010982">
    <property type="entry name" value="Lambda_DNA-bd_dom_sf"/>
</dbReference>
<sequence length="81" mass="8597">MQEPGSQVAIAASLGVSESTISRIKNEKLADCLALLYAVGLKVVDQDAVCIQPEALAFMRLTALRALANDEAAQQFFGEDA</sequence>
<comment type="caution">
    <text evidence="1">The sequence shown here is derived from an EMBL/GenBank/DDBJ whole genome shotgun (WGS) entry which is preliminary data.</text>
</comment>